<evidence type="ECO:0000256" key="7">
    <source>
        <dbReference type="SAM" id="MobiDB-lite"/>
    </source>
</evidence>
<evidence type="ECO:0000256" key="4">
    <source>
        <dbReference type="ARBA" id="ARBA00022692"/>
    </source>
</evidence>
<keyword evidence="4 8" id="KW-0812">Transmembrane</keyword>
<keyword evidence="3" id="KW-1003">Cell membrane</keyword>
<comment type="caution">
    <text evidence="9">The sequence shown here is derived from an EMBL/GenBank/DDBJ whole genome shotgun (WGS) entry which is preliminary data.</text>
</comment>
<sequence>MTPDSLPNPVVMVIILGSLALAPFVLVMLTSFVKMSVVLSILRNALGTQNVPPNQVITGLAFVLTFFVMTPVVKQMYKDAGSISGSKDMISEASVKSVFDAIGRGKEPLRRFLIKHAHNEDRLLFVELARRMDESSQTPHPQPSVAPAVSPPSTPAIAPISSTTLTVTPAGTANVTSTAPASGNATVQLPPGQTQNVVASQAAPPISISQDSPLSKDDFQVIIPAFVTSQLKEAFQIGFLIFLPFIIIDMVVANILLAMGMSMLSPSVVSLPFKLLLFVLVDGWFLIVRGLVLSYV</sequence>
<dbReference type="RefSeq" id="WP_130420024.1">
    <property type="nucleotide sequence ID" value="NZ_SHKW01000001.1"/>
</dbReference>
<name>A0A4Q7YWN1_9BACT</name>
<evidence type="ECO:0000256" key="2">
    <source>
        <dbReference type="ARBA" id="ARBA00006257"/>
    </source>
</evidence>
<dbReference type="PANTHER" id="PTHR30587">
    <property type="entry name" value="FLAGELLAR BIOSYNTHETIC PROTEIN FLIP"/>
    <property type="match status" value="1"/>
</dbReference>
<comment type="similarity">
    <text evidence="2">Belongs to the FliP/MopC/SpaP family.</text>
</comment>
<dbReference type="PROSITE" id="PS01060">
    <property type="entry name" value="FLIP_1"/>
    <property type="match status" value="1"/>
</dbReference>
<protein>
    <submittedName>
        <fullName evidence="9">FliP-like protein</fullName>
    </submittedName>
</protein>
<dbReference type="OrthoDB" id="9805111at2"/>
<feature type="transmembrane region" description="Helical" evidence="8">
    <location>
        <begin position="271"/>
        <end position="292"/>
    </location>
</feature>
<dbReference type="AlphaFoldDB" id="A0A4Q7YWN1"/>
<feature type="transmembrane region" description="Helical" evidence="8">
    <location>
        <begin position="12"/>
        <end position="33"/>
    </location>
</feature>
<keyword evidence="10" id="KW-1185">Reference proteome</keyword>
<reference evidence="9 10" key="1">
    <citation type="submission" date="2019-02" db="EMBL/GenBank/DDBJ databases">
        <title>Genomic Encyclopedia of Archaeal and Bacterial Type Strains, Phase II (KMG-II): from individual species to whole genera.</title>
        <authorList>
            <person name="Goeker M."/>
        </authorList>
    </citation>
    <scope>NUCLEOTIDE SEQUENCE [LARGE SCALE GENOMIC DNA]</scope>
    <source>
        <strain evidence="9 10">DSM 18101</strain>
    </source>
</reference>
<evidence type="ECO:0000313" key="10">
    <source>
        <dbReference type="Proteomes" id="UP000292958"/>
    </source>
</evidence>
<feature type="compositionally biased region" description="Pro residues" evidence="7">
    <location>
        <begin position="140"/>
        <end position="152"/>
    </location>
</feature>
<evidence type="ECO:0000256" key="8">
    <source>
        <dbReference type="SAM" id="Phobius"/>
    </source>
</evidence>
<dbReference type="PRINTS" id="PR01302">
    <property type="entry name" value="TYPE3IMPPROT"/>
</dbReference>
<dbReference type="Pfam" id="PF00813">
    <property type="entry name" value="FliP"/>
    <property type="match status" value="2"/>
</dbReference>
<evidence type="ECO:0000256" key="3">
    <source>
        <dbReference type="ARBA" id="ARBA00022475"/>
    </source>
</evidence>
<evidence type="ECO:0000256" key="1">
    <source>
        <dbReference type="ARBA" id="ARBA00004651"/>
    </source>
</evidence>
<proteinExistence type="inferred from homology"/>
<dbReference type="InterPro" id="IPR005838">
    <property type="entry name" value="T3SS_IM_P"/>
</dbReference>
<keyword evidence="6 8" id="KW-0472">Membrane</keyword>
<accession>A0A4Q7YWN1</accession>
<dbReference type="PROSITE" id="PS01061">
    <property type="entry name" value="FLIP_2"/>
    <property type="match status" value="1"/>
</dbReference>
<comment type="subcellular location">
    <subcellularLocation>
        <location evidence="1">Cell membrane</location>
        <topology evidence="1">Multi-pass membrane protein</topology>
    </subcellularLocation>
</comment>
<evidence type="ECO:0000256" key="6">
    <source>
        <dbReference type="ARBA" id="ARBA00023136"/>
    </source>
</evidence>
<dbReference type="GO" id="GO:0009306">
    <property type="term" value="P:protein secretion"/>
    <property type="evidence" value="ECO:0007669"/>
    <property type="project" value="InterPro"/>
</dbReference>
<feature type="region of interest" description="Disordered" evidence="7">
    <location>
        <begin position="133"/>
        <end position="152"/>
    </location>
</feature>
<feature type="transmembrane region" description="Helical" evidence="8">
    <location>
        <begin position="53"/>
        <end position="73"/>
    </location>
</feature>
<evidence type="ECO:0000313" key="9">
    <source>
        <dbReference type="EMBL" id="RZU42237.1"/>
    </source>
</evidence>
<dbReference type="EMBL" id="SHKW01000001">
    <property type="protein sequence ID" value="RZU42237.1"/>
    <property type="molecule type" value="Genomic_DNA"/>
</dbReference>
<evidence type="ECO:0000256" key="5">
    <source>
        <dbReference type="ARBA" id="ARBA00022989"/>
    </source>
</evidence>
<dbReference type="PANTHER" id="PTHR30587:SF2">
    <property type="entry name" value="SURFACE PRESENTATION OF ANTIGENS PROTEIN SPAP"/>
    <property type="match status" value="1"/>
</dbReference>
<dbReference type="GO" id="GO:0005886">
    <property type="term" value="C:plasma membrane"/>
    <property type="evidence" value="ECO:0007669"/>
    <property type="project" value="UniProtKB-SubCell"/>
</dbReference>
<keyword evidence="5 8" id="KW-1133">Transmembrane helix</keyword>
<dbReference type="Proteomes" id="UP000292958">
    <property type="component" value="Unassembled WGS sequence"/>
</dbReference>
<organism evidence="9 10">
    <name type="scientific">Edaphobacter modestus</name>
    <dbReference type="NCBI Taxonomy" id="388466"/>
    <lineage>
        <taxon>Bacteria</taxon>
        <taxon>Pseudomonadati</taxon>
        <taxon>Acidobacteriota</taxon>
        <taxon>Terriglobia</taxon>
        <taxon>Terriglobales</taxon>
        <taxon>Acidobacteriaceae</taxon>
        <taxon>Edaphobacter</taxon>
    </lineage>
</organism>
<gene>
    <name evidence="9" type="ORF">BDD14_3790</name>
</gene>
<feature type="transmembrane region" description="Helical" evidence="8">
    <location>
        <begin position="237"/>
        <end position="259"/>
    </location>
</feature>